<dbReference type="EMBL" id="HF936670">
    <property type="protein sequence ID" value="CCX34960.1"/>
    <property type="molecule type" value="Genomic_DNA"/>
</dbReference>
<feature type="region of interest" description="Disordered" evidence="1">
    <location>
        <begin position="1"/>
        <end position="24"/>
    </location>
</feature>
<gene>
    <name evidence="2" type="ORF">PCON_04636</name>
</gene>
<feature type="compositionally biased region" description="Polar residues" evidence="1">
    <location>
        <begin position="13"/>
        <end position="24"/>
    </location>
</feature>
<organism evidence="2 3">
    <name type="scientific">Pyronema omphalodes (strain CBS 100304)</name>
    <name type="common">Pyronema confluens</name>
    <dbReference type="NCBI Taxonomy" id="1076935"/>
    <lineage>
        <taxon>Eukaryota</taxon>
        <taxon>Fungi</taxon>
        <taxon>Dikarya</taxon>
        <taxon>Ascomycota</taxon>
        <taxon>Pezizomycotina</taxon>
        <taxon>Pezizomycetes</taxon>
        <taxon>Pezizales</taxon>
        <taxon>Pyronemataceae</taxon>
        <taxon>Pyronema</taxon>
    </lineage>
</organism>
<name>U4LSJ6_PYROM</name>
<evidence type="ECO:0000256" key="1">
    <source>
        <dbReference type="SAM" id="MobiDB-lite"/>
    </source>
</evidence>
<evidence type="ECO:0000313" key="2">
    <source>
        <dbReference type="EMBL" id="CCX34960.1"/>
    </source>
</evidence>
<sequence>MHPHPNIRPQKVPNKNTQKVTPYA</sequence>
<evidence type="ECO:0000313" key="3">
    <source>
        <dbReference type="Proteomes" id="UP000018144"/>
    </source>
</evidence>
<proteinExistence type="predicted"/>
<dbReference type="Proteomes" id="UP000018144">
    <property type="component" value="Unassembled WGS sequence"/>
</dbReference>
<protein>
    <submittedName>
        <fullName evidence="2">Uncharacterized protein</fullName>
    </submittedName>
</protein>
<dbReference type="AlphaFoldDB" id="U4LSJ6"/>
<accession>U4LSJ6</accession>
<keyword evidence="3" id="KW-1185">Reference proteome</keyword>
<reference evidence="2 3" key="1">
    <citation type="journal article" date="2013" name="PLoS Genet.">
        <title>The genome and development-dependent transcriptomes of Pyronema confluens: a window into fungal evolution.</title>
        <authorList>
            <person name="Traeger S."/>
            <person name="Altegoer F."/>
            <person name="Freitag M."/>
            <person name="Gabaldon T."/>
            <person name="Kempken F."/>
            <person name="Kumar A."/>
            <person name="Marcet-Houben M."/>
            <person name="Poggeler S."/>
            <person name="Stajich J.E."/>
            <person name="Nowrousian M."/>
        </authorList>
    </citation>
    <scope>NUCLEOTIDE SEQUENCE [LARGE SCALE GENOMIC DNA]</scope>
    <source>
        <strain evidence="3">CBS 100304</strain>
        <tissue evidence="2">Vegetative mycelium</tissue>
    </source>
</reference>